<dbReference type="SUPFAM" id="SSF48726">
    <property type="entry name" value="Immunoglobulin"/>
    <property type="match status" value="1"/>
</dbReference>
<keyword evidence="5 11" id="KW-1133">Transmembrane helix</keyword>
<dbReference type="FunFam" id="2.60.40.10:FF:000193">
    <property type="entry name" value="Myelin protein zero-like 1 like"/>
    <property type="match status" value="1"/>
</dbReference>
<keyword evidence="8" id="KW-0325">Glycoprotein</keyword>
<reference evidence="13" key="3">
    <citation type="submission" date="2025-09" db="UniProtKB">
        <authorList>
            <consortium name="Ensembl"/>
        </authorList>
    </citation>
    <scope>IDENTIFICATION</scope>
</reference>
<dbReference type="InterPro" id="IPR036179">
    <property type="entry name" value="Ig-like_dom_sf"/>
</dbReference>
<evidence type="ECO:0000256" key="7">
    <source>
        <dbReference type="ARBA" id="ARBA00023157"/>
    </source>
</evidence>
<evidence type="ECO:0000256" key="1">
    <source>
        <dbReference type="ARBA" id="ARBA00004479"/>
    </source>
</evidence>
<organism evidence="13 14">
    <name type="scientific">Taeniopygia guttata</name>
    <name type="common">Zebra finch</name>
    <name type="synonym">Poephila guttata</name>
    <dbReference type="NCBI Taxonomy" id="59729"/>
    <lineage>
        <taxon>Eukaryota</taxon>
        <taxon>Metazoa</taxon>
        <taxon>Chordata</taxon>
        <taxon>Craniata</taxon>
        <taxon>Vertebrata</taxon>
        <taxon>Euteleostomi</taxon>
        <taxon>Archelosauria</taxon>
        <taxon>Archosauria</taxon>
        <taxon>Dinosauria</taxon>
        <taxon>Saurischia</taxon>
        <taxon>Theropoda</taxon>
        <taxon>Coelurosauria</taxon>
        <taxon>Aves</taxon>
        <taxon>Neognathae</taxon>
        <taxon>Neoaves</taxon>
        <taxon>Telluraves</taxon>
        <taxon>Australaves</taxon>
        <taxon>Passeriformes</taxon>
        <taxon>Passeroidea</taxon>
        <taxon>Estrildidae</taxon>
        <taxon>Estrildinae</taxon>
        <taxon>Taeniopygia</taxon>
    </lineage>
</organism>
<dbReference type="Gene3D" id="2.60.40.10">
    <property type="entry name" value="Immunoglobulins"/>
    <property type="match status" value="1"/>
</dbReference>
<proteinExistence type="inferred from homology"/>
<dbReference type="SMART" id="SM00409">
    <property type="entry name" value="IG"/>
    <property type="match status" value="1"/>
</dbReference>
<dbReference type="InterPro" id="IPR007110">
    <property type="entry name" value="Ig-like_dom"/>
</dbReference>
<feature type="domain" description="Ig-like" evidence="12">
    <location>
        <begin position="102"/>
        <end position="205"/>
    </location>
</feature>
<dbReference type="InterPro" id="IPR003599">
    <property type="entry name" value="Ig_sub"/>
</dbReference>
<dbReference type="FunCoup" id="H0YPN4">
    <property type="interactions" value="56"/>
</dbReference>
<accession>H0YPN4</accession>
<evidence type="ECO:0000256" key="5">
    <source>
        <dbReference type="ARBA" id="ARBA00022989"/>
    </source>
</evidence>
<evidence type="ECO:0000256" key="6">
    <source>
        <dbReference type="ARBA" id="ARBA00023136"/>
    </source>
</evidence>
<dbReference type="PANTHER" id="PTHR13869:SF20">
    <property type="entry name" value="MYELIN PROTEIN ZERO-LIKE PROTEIN 3"/>
    <property type="match status" value="1"/>
</dbReference>
<name>H0YPN4_TAEGU</name>
<keyword evidence="7" id="KW-1015">Disulfide bond</keyword>
<keyword evidence="9" id="KW-0393">Immunoglobulin domain</keyword>
<evidence type="ECO:0000256" key="10">
    <source>
        <dbReference type="SAM" id="MobiDB-lite"/>
    </source>
</evidence>
<evidence type="ECO:0000256" key="8">
    <source>
        <dbReference type="ARBA" id="ARBA00023180"/>
    </source>
</evidence>
<comment type="similarity">
    <text evidence="2">Belongs to the myelin P0 protein family.</text>
</comment>
<protein>
    <submittedName>
        <fullName evidence="13">Myelin protein zero like 3</fullName>
    </submittedName>
</protein>
<keyword evidence="3 11" id="KW-0812">Transmembrane</keyword>
<dbReference type="InterPro" id="IPR013783">
    <property type="entry name" value="Ig-like_fold"/>
</dbReference>
<reference evidence="13" key="2">
    <citation type="submission" date="2025-08" db="UniProtKB">
        <authorList>
            <consortium name="Ensembl"/>
        </authorList>
    </citation>
    <scope>IDENTIFICATION</scope>
</reference>
<dbReference type="Pfam" id="PF07686">
    <property type="entry name" value="V-set"/>
    <property type="match status" value="1"/>
</dbReference>
<evidence type="ECO:0000256" key="9">
    <source>
        <dbReference type="ARBA" id="ARBA00023319"/>
    </source>
</evidence>
<evidence type="ECO:0000256" key="4">
    <source>
        <dbReference type="ARBA" id="ARBA00022729"/>
    </source>
</evidence>
<evidence type="ECO:0000256" key="3">
    <source>
        <dbReference type="ARBA" id="ARBA00022692"/>
    </source>
</evidence>
<dbReference type="InterPro" id="IPR013106">
    <property type="entry name" value="Ig_V-set"/>
</dbReference>
<evidence type="ECO:0000313" key="14">
    <source>
        <dbReference type="Proteomes" id="UP000007754"/>
    </source>
</evidence>
<evidence type="ECO:0000256" key="2">
    <source>
        <dbReference type="ARBA" id="ARBA00007180"/>
    </source>
</evidence>
<keyword evidence="6 11" id="KW-0472">Membrane</keyword>
<dbReference type="PRINTS" id="PR00213">
    <property type="entry name" value="MYELINP0"/>
</dbReference>
<feature type="transmembrane region" description="Helical" evidence="11">
    <location>
        <begin position="213"/>
        <end position="233"/>
    </location>
</feature>
<feature type="region of interest" description="Disordered" evidence="10">
    <location>
        <begin position="31"/>
        <end position="66"/>
    </location>
</feature>
<dbReference type="HOGENOM" id="CLU_2405194_0_0_1"/>
<dbReference type="Ensembl" id="ENSTGUT00000000238.2">
    <property type="protein sequence ID" value="ENSTGUP00000000234.2"/>
    <property type="gene ID" value="ENSTGUG00000018324.2"/>
</dbReference>
<keyword evidence="14" id="KW-1185">Reference proteome</keyword>
<dbReference type="Proteomes" id="UP000007754">
    <property type="component" value="Chromosome 24"/>
</dbReference>
<dbReference type="GO" id="GO:0005886">
    <property type="term" value="C:plasma membrane"/>
    <property type="evidence" value="ECO:0007669"/>
    <property type="project" value="TreeGrafter"/>
</dbReference>
<dbReference type="PROSITE" id="PS50835">
    <property type="entry name" value="IG_LIKE"/>
    <property type="match status" value="1"/>
</dbReference>
<keyword evidence="4" id="KW-0732">Signal</keyword>
<evidence type="ECO:0000313" key="13">
    <source>
        <dbReference type="Ensembl" id="ENSTGUP00000000234.2"/>
    </source>
</evidence>
<sequence length="296" mass="32555">MREARDEWSRCSGDVGSSGRVVPVLWGRWEAREEPSRSSGRLQRSPARSGGWSRGGGRLGTAGAERGRSGCAHWKQELKEFGVCNALSLEIKASAKVRAFVGEQVLLKCSFKSSSPITESLLVDWTYRPLAGGQMETVFHYQSIPHPTTVGTFKDRISWLGNVANGDASIAIQSPRLSDNGTFICSVKNPPDVYHNIPQTVLVVTERGKLSSAALLSILVFLPSALVVILLLVRMRRKFQVLKEKGKCGYKKSSIEVSDDTDQGLHIPFLCHSCEECHGTEAVWGQTSFTSVMRFI</sequence>
<dbReference type="AlphaFoldDB" id="H0YPN4"/>
<evidence type="ECO:0000259" key="12">
    <source>
        <dbReference type="PROSITE" id="PS50835"/>
    </source>
</evidence>
<dbReference type="InterPro" id="IPR000920">
    <property type="entry name" value="Myelin_P0-rel"/>
</dbReference>
<dbReference type="GO" id="GO:0030198">
    <property type="term" value="P:extracellular matrix organization"/>
    <property type="evidence" value="ECO:0007669"/>
    <property type="project" value="Ensembl"/>
</dbReference>
<reference evidence="13 14" key="1">
    <citation type="journal article" date="2010" name="Nature">
        <title>The genome of a songbird.</title>
        <authorList>
            <person name="Warren W.C."/>
            <person name="Clayton D.F."/>
            <person name="Ellegren H."/>
            <person name="Arnold A.P."/>
            <person name="Hillier L.W."/>
            <person name="Kunstner A."/>
            <person name="Searle S."/>
            <person name="White S."/>
            <person name="Vilella A.J."/>
            <person name="Fairley S."/>
            <person name="Heger A."/>
            <person name="Kong L."/>
            <person name="Ponting C.P."/>
            <person name="Jarvis E.D."/>
            <person name="Mello C.V."/>
            <person name="Minx P."/>
            <person name="Lovell P."/>
            <person name="Velho T.A."/>
            <person name="Ferris M."/>
            <person name="Balakrishnan C.N."/>
            <person name="Sinha S."/>
            <person name="Blatti C."/>
            <person name="London S.E."/>
            <person name="Li Y."/>
            <person name="Lin Y.C."/>
            <person name="George J."/>
            <person name="Sweedler J."/>
            <person name="Southey B."/>
            <person name="Gunaratne P."/>
            <person name="Watson M."/>
            <person name="Nam K."/>
            <person name="Backstrom N."/>
            <person name="Smeds L."/>
            <person name="Nabholz B."/>
            <person name="Itoh Y."/>
            <person name="Whitney O."/>
            <person name="Pfenning A.R."/>
            <person name="Howard J."/>
            <person name="Volker M."/>
            <person name="Skinner B.M."/>
            <person name="Griffin D.K."/>
            <person name="Ye L."/>
            <person name="McLaren W.M."/>
            <person name="Flicek P."/>
            <person name="Quesada V."/>
            <person name="Velasco G."/>
            <person name="Lopez-Otin C."/>
            <person name="Puente X.S."/>
            <person name="Olender T."/>
            <person name="Lancet D."/>
            <person name="Smit A.F."/>
            <person name="Hubley R."/>
            <person name="Konkel M.K."/>
            <person name="Walker J.A."/>
            <person name="Batzer M.A."/>
            <person name="Gu W."/>
            <person name="Pollock D.D."/>
            <person name="Chen L."/>
            <person name="Cheng Z."/>
            <person name="Eichler E.E."/>
            <person name="Stapley J."/>
            <person name="Slate J."/>
            <person name="Ekblom R."/>
            <person name="Birkhead T."/>
            <person name="Burke T."/>
            <person name="Burt D."/>
            <person name="Scharff C."/>
            <person name="Adam I."/>
            <person name="Richard H."/>
            <person name="Sultan M."/>
            <person name="Soldatov A."/>
            <person name="Lehrach H."/>
            <person name="Edwards S.V."/>
            <person name="Yang S.P."/>
            <person name="Li X."/>
            <person name="Graves T."/>
            <person name="Fulton L."/>
            <person name="Nelson J."/>
            <person name="Chinwalla A."/>
            <person name="Hou S."/>
            <person name="Mardis E.R."/>
            <person name="Wilson R.K."/>
        </authorList>
    </citation>
    <scope>NUCLEOTIDE SEQUENCE [LARGE SCALE GENOMIC DNA]</scope>
</reference>
<dbReference type="InParanoid" id="H0YPN4"/>
<comment type="subcellular location">
    <subcellularLocation>
        <location evidence="1">Membrane</location>
        <topology evidence="1">Single-pass type I membrane protein</topology>
    </subcellularLocation>
</comment>
<dbReference type="PANTHER" id="PTHR13869">
    <property type="entry name" value="MYELIN P0 RELATED"/>
    <property type="match status" value="1"/>
</dbReference>
<dbReference type="SMART" id="SM00406">
    <property type="entry name" value="IGv"/>
    <property type="match status" value="1"/>
</dbReference>
<dbReference type="GeneTree" id="ENSGT01030000234556"/>
<evidence type="ECO:0000256" key="11">
    <source>
        <dbReference type="SAM" id="Phobius"/>
    </source>
</evidence>